<protein>
    <submittedName>
        <fullName evidence="1">Uncharacterized protein</fullName>
    </submittedName>
</protein>
<dbReference type="EMBL" id="JANSUY010000016">
    <property type="protein sequence ID" value="MCR9016602.1"/>
    <property type="molecule type" value="Genomic_DNA"/>
</dbReference>
<accession>A0A9X2PAS4</accession>
<keyword evidence="2" id="KW-1185">Reference proteome</keyword>
<reference evidence="1" key="1">
    <citation type="submission" date="2022-08" db="EMBL/GenBank/DDBJ databases">
        <authorList>
            <person name="Zhang D."/>
        </authorList>
    </citation>
    <scope>NUCLEOTIDE SEQUENCE</scope>
    <source>
        <strain evidence="1">XJ19-11</strain>
    </source>
</reference>
<name>A0A9X2PAS4_9BACT</name>
<evidence type="ECO:0000313" key="1">
    <source>
        <dbReference type="EMBL" id="MCR9016602.1"/>
    </source>
</evidence>
<dbReference type="Proteomes" id="UP001142175">
    <property type="component" value="Unassembled WGS sequence"/>
</dbReference>
<evidence type="ECO:0000313" key="2">
    <source>
        <dbReference type="Proteomes" id="UP001142175"/>
    </source>
</evidence>
<gene>
    <name evidence="1" type="ORF">NU887_16295</name>
</gene>
<proteinExistence type="predicted"/>
<dbReference type="AlphaFoldDB" id="A0A9X2PAS4"/>
<comment type="caution">
    <text evidence="1">The sequence shown here is derived from an EMBL/GenBank/DDBJ whole genome shotgun (WGS) entry which is preliminary data.</text>
</comment>
<sequence length="150" mass="17494">MNCHIKFIFLSIHLLIVQISFSQKTDITKINFLSQERTPEIIIDYFDKVADGNFDIKVFKDHPQIYSDGASDVLMIYKESGTGYLYINQTVETTMDSTDTRKVEYFLNKEVVDNFKTVKKLIKLKKKDVLLIDIDDSQEFSFVKVYISVK</sequence>
<organism evidence="1 2">
    <name type="scientific">Aquiflexum gelatinilyticum</name>
    <dbReference type="NCBI Taxonomy" id="2961943"/>
    <lineage>
        <taxon>Bacteria</taxon>
        <taxon>Pseudomonadati</taxon>
        <taxon>Bacteroidota</taxon>
        <taxon>Cytophagia</taxon>
        <taxon>Cytophagales</taxon>
        <taxon>Cyclobacteriaceae</taxon>
        <taxon>Aquiflexum</taxon>
    </lineage>
</organism>
<dbReference type="RefSeq" id="WP_258424451.1">
    <property type="nucleotide sequence ID" value="NZ_JANAEZ010000011.1"/>
</dbReference>